<accession>A0ABS4D8S2</accession>
<dbReference type="InterPro" id="IPR006869">
    <property type="entry name" value="DUF547"/>
</dbReference>
<evidence type="ECO:0000313" key="3">
    <source>
        <dbReference type="Proteomes" id="UP001193081"/>
    </source>
</evidence>
<dbReference type="EMBL" id="SIJK02000012">
    <property type="protein sequence ID" value="MBP1465846.1"/>
    <property type="molecule type" value="Genomic_DNA"/>
</dbReference>
<comment type="caution">
    <text evidence="2">The sequence shown here is derived from an EMBL/GenBank/DDBJ whole genome shotgun (WGS) entry which is preliminary data.</text>
</comment>
<dbReference type="Pfam" id="PF04784">
    <property type="entry name" value="DUF547"/>
    <property type="match status" value="1"/>
</dbReference>
<keyword evidence="3" id="KW-1185">Reference proteome</keyword>
<dbReference type="RefSeq" id="WP_135477869.1">
    <property type="nucleotide sequence ID" value="NZ_SIJK02000012.1"/>
</dbReference>
<gene>
    <name evidence="2" type="ORF">EYB53_009035</name>
</gene>
<feature type="domain" description="DUF547" evidence="1">
    <location>
        <begin position="92"/>
        <end position="220"/>
    </location>
</feature>
<evidence type="ECO:0000259" key="1">
    <source>
        <dbReference type="Pfam" id="PF04784"/>
    </source>
</evidence>
<dbReference type="PANTHER" id="PTHR46361:SF3">
    <property type="entry name" value="ELECTRON CARRIER_ PROTEIN DISULFIDE OXIDOREDUCTASE"/>
    <property type="match status" value="1"/>
</dbReference>
<proteinExistence type="predicted"/>
<evidence type="ECO:0000313" key="2">
    <source>
        <dbReference type="EMBL" id="MBP1465846.1"/>
    </source>
</evidence>
<dbReference type="Proteomes" id="UP001193081">
    <property type="component" value="Unassembled WGS sequence"/>
</dbReference>
<organism evidence="2 3">
    <name type="scientific">Candidatus Chloroploca mongolica</name>
    <dbReference type="NCBI Taxonomy" id="2528176"/>
    <lineage>
        <taxon>Bacteria</taxon>
        <taxon>Bacillati</taxon>
        <taxon>Chloroflexota</taxon>
        <taxon>Chloroflexia</taxon>
        <taxon>Chloroflexales</taxon>
        <taxon>Chloroflexineae</taxon>
        <taxon>Oscillochloridaceae</taxon>
        <taxon>Candidatus Chloroploca</taxon>
    </lineage>
</organism>
<protein>
    <submittedName>
        <fullName evidence="2">DUF547 domain-containing protein</fullName>
    </submittedName>
</protein>
<reference evidence="2 3" key="1">
    <citation type="submission" date="2021-03" db="EMBL/GenBank/DDBJ databases">
        <authorList>
            <person name="Grouzdev D.S."/>
        </authorList>
    </citation>
    <scope>NUCLEOTIDE SEQUENCE [LARGE SCALE GENOMIC DNA]</scope>
    <source>
        <strain evidence="2 3">M50-1</strain>
    </source>
</reference>
<dbReference type="PANTHER" id="PTHR46361">
    <property type="entry name" value="ELECTRON CARRIER/ PROTEIN DISULFIDE OXIDOREDUCTASE"/>
    <property type="match status" value="1"/>
</dbReference>
<sequence length="288" mass="32709">MNELIRLREAALGLVNIGRGKDVLNEGTVDAETIPIHAIPGAMVRALLMLKTAAISDEGTKVAYDTLRKSEAYRELRNLTPHLRRLRPEDLPGRTERLAFWINLYNTLVLDAVISYDIQRSVNERLGGLGFFRRAAYNVGGLRFSADDIEHGILRANDSHPFLPGHQFAQGDPRLAWMMESRDPRIHFALNCASRSCPPIAAYRADQIDAQLEQAVRNFVDAETSVDAAEGTLQLSSIFNWFRDDFGGLDGVVAFVRRYLPHDERRTWLETRQEIDLVFTAYNWELNR</sequence>
<name>A0ABS4D8S2_9CHLR</name>